<evidence type="ECO:0000313" key="1">
    <source>
        <dbReference type="EMBL" id="MFD0945178.1"/>
    </source>
</evidence>
<sequence>MRYFVDAEYNGFCGPMISLALVPEAPGLAPFYESTGCADPTPWVSEHVLPVLHTTPVERFELGRRLAEYLASDPDPLLIADWPEDIAHAAMALVAGPGRRHDVSHVRFELCDAFGFDAAALSTVPHNALHDAVALRDFMLHREAREPR</sequence>
<reference evidence="2" key="1">
    <citation type="journal article" date="2019" name="Int. J. Syst. Evol. Microbiol.">
        <title>The Global Catalogue of Microorganisms (GCM) 10K type strain sequencing project: providing services to taxonomists for standard genome sequencing and annotation.</title>
        <authorList>
            <consortium name="The Broad Institute Genomics Platform"/>
            <consortium name="The Broad Institute Genome Sequencing Center for Infectious Disease"/>
            <person name="Wu L."/>
            <person name="Ma J."/>
        </authorList>
    </citation>
    <scope>NUCLEOTIDE SEQUENCE [LARGE SCALE GENOMIC DNA]</scope>
    <source>
        <strain evidence="2">CCUG 62982</strain>
    </source>
</reference>
<organism evidence="1 2">
    <name type="scientific">Sphingomonas canadensis</name>
    <dbReference type="NCBI Taxonomy" id="1219257"/>
    <lineage>
        <taxon>Bacteria</taxon>
        <taxon>Pseudomonadati</taxon>
        <taxon>Pseudomonadota</taxon>
        <taxon>Alphaproteobacteria</taxon>
        <taxon>Sphingomonadales</taxon>
        <taxon>Sphingomonadaceae</taxon>
        <taxon>Sphingomonas</taxon>
    </lineage>
</organism>
<gene>
    <name evidence="1" type="ORF">ACFQ1E_02380</name>
</gene>
<protein>
    <submittedName>
        <fullName evidence="1">Uncharacterized protein</fullName>
    </submittedName>
</protein>
<dbReference type="EMBL" id="JBHTJG010000001">
    <property type="protein sequence ID" value="MFD0945178.1"/>
    <property type="molecule type" value="Genomic_DNA"/>
</dbReference>
<dbReference type="Proteomes" id="UP001596977">
    <property type="component" value="Unassembled WGS sequence"/>
</dbReference>
<dbReference type="RefSeq" id="WP_264942568.1">
    <property type="nucleotide sequence ID" value="NZ_JAPDRA010000001.1"/>
</dbReference>
<proteinExistence type="predicted"/>
<keyword evidence="2" id="KW-1185">Reference proteome</keyword>
<name>A0ABW3H170_9SPHN</name>
<comment type="caution">
    <text evidence="1">The sequence shown here is derived from an EMBL/GenBank/DDBJ whole genome shotgun (WGS) entry which is preliminary data.</text>
</comment>
<dbReference type="InterPro" id="IPR036397">
    <property type="entry name" value="RNaseH_sf"/>
</dbReference>
<dbReference type="Gene3D" id="3.30.420.10">
    <property type="entry name" value="Ribonuclease H-like superfamily/Ribonuclease H"/>
    <property type="match status" value="1"/>
</dbReference>
<evidence type="ECO:0000313" key="2">
    <source>
        <dbReference type="Proteomes" id="UP001596977"/>
    </source>
</evidence>
<accession>A0ABW3H170</accession>